<dbReference type="Proteomes" id="UP000256409">
    <property type="component" value="Unassembled WGS sequence"/>
</dbReference>
<gene>
    <name evidence="1" type="ORF">DD902_04185</name>
    <name evidence="2" type="ORF">DV961_11135</name>
</gene>
<reference evidence="1 3" key="1">
    <citation type="journal article" date="2018" name="Vet. Microbiol.">
        <title>Clonal diversity and geographic distribution of methicillin-resistant Staphylococcus pseudintermedius from Australian animals: Discovery of novel sequence types.</title>
        <authorList>
            <person name="Worthing K.A."/>
            <person name="Abraham S."/>
            <person name="Coombs G.W."/>
            <person name="Pang S."/>
            <person name="Saputra S."/>
            <person name="Jordan D."/>
            <person name="Trott D.J."/>
            <person name="Norris J.M."/>
        </authorList>
    </citation>
    <scope>NUCLEOTIDE SEQUENCE [LARGE SCALE GENOMIC DNA]</scope>
    <source>
        <strain evidence="1 3">ST525 1</strain>
    </source>
</reference>
<sequence length="91" mass="10794">MIDYKYLKHVEDVFVDNEIVNAKYLLAARTLYDTQAPYQQDYMLTIDVNNHQVRNIEAIEDKDNNKTSQVSFLCKNRLVLLMYEKGIIYDI</sequence>
<evidence type="ECO:0000313" key="2">
    <source>
        <dbReference type="EMBL" id="REA80495.1"/>
    </source>
</evidence>
<protein>
    <submittedName>
        <fullName evidence="1">Uncharacterized protein</fullName>
    </submittedName>
</protein>
<dbReference type="AlphaFoldDB" id="A0A317YRW8"/>
<dbReference type="EMBL" id="QQPC01000079">
    <property type="protein sequence ID" value="REA80495.1"/>
    <property type="molecule type" value="Genomic_DNA"/>
</dbReference>
<evidence type="ECO:0000313" key="3">
    <source>
        <dbReference type="Proteomes" id="UP000246800"/>
    </source>
</evidence>
<dbReference type="RefSeq" id="WP_110168644.1">
    <property type="nucleotide sequence ID" value="NZ_BAAFHQ010000006.1"/>
</dbReference>
<dbReference type="Proteomes" id="UP000246800">
    <property type="component" value="Unassembled WGS sequence"/>
</dbReference>
<reference evidence="4" key="3">
    <citation type="journal article" date="2018" name="Vet. Microbiol.">
        <title>Molecular epidemiology of methicillin-resistant staphylococci amongst veterinary personnel, personnel-owned pets, patients and the hospital environment of two companion animal veterinary hospitals.</title>
        <authorList>
            <person name="Worthing K.A."/>
            <person name="Brown J."/>
            <person name="Gerber L."/>
            <person name="Abraham S."/>
            <person name="Trott D."/>
            <person name="Norris J.M."/>
        </authorList>
    </citation>
    <scope>NUCLEOTIDE SEQUENCE [LARGE SCALE GENOMIC DNA]</scope>
    <source>
        <strain evidence="4">ST496-2</strain>
    </source>
</reference>
<proteinExistence type="predicted"/>
<accession>A0A317YRW8</accession>
<dbReference type="EMBL" id="QEIT01000021">
    <property type="protein sequence ID" value="PWZ75866.1"/>
    <property type="molecule type" value="Genomic_DNA"/>
</dbReference>
<evidence type="ECO:0000313" key="1">
    <source>
        <dbReference type="EMBL" id="PWZ75866.1"/>
    </source>
</evidence>
<reference evidence="2" key="2">
    <citation type="journal article" date="2018" name="Vet. Microbiol.">
        <title>Methicillin-resistant staphylococci amongst veterinary personnel, personnel-owned pets, patients and the hospital environment of two small animal veterinary hospitals.</title>
        <authorList>
            <person name="Worthing K.A."/>
            <person name="Brown J."/>
            <person name="Gerber L."/>
            <person name="Abraham S."/>
            <person name="Trott D."/>
            <person name="Norris J.M."/>
        </authorList>
    </citation>
    <scope>NUCLEOTIDE SEQUENCE</scope>
    <source>
        <strain evidence="2">ST496-2</strain>
    </source>
</reference>
<evidence type="ECO:0000313" key="4">
    <source>
        <dbReference type="Proteomes" id="UP000256409"/>
    </source>
</evidence>
<comment type="caution">
    <text evidence="1">The sequence shown here is derived from an EMBL/GenBank/DDBJ whole genome shotgun (WGS) entry which is preliminary data.</text>
</comment>
<name>A0A317YRW8_STAPS</name>
<organism evidence="1 3">
    <name type="scientific">Staphylococcus pseudintermedius</name>
    <dbReference type="NCBI Taxonomy" id="283734"/>
    <lineage>
        <taxon>Bacteria</taxon>
        <taxon>Bacillati</taxon>
        <taxon>Bacillota</taxon>
        <taxon>Bacilli</taxon>
        <taxon>Bacillales</taxon>
        <taxon>Staphylococcaceae</taxon>
        <taxon>Staphylococcus</taxon>
        <taxon>Staphylococcus intermedius group</taxon>
    </lineage>
</organism>